<feature type="domain" description="Glycosyltransferase 2-like" evidence="4">
    <location>
        <begin position="7"/>
        <end position="139"/>
    </location>
</feature>
<dbReference type="EMBL" id="SOAM01000004">
    <property type="protein sequence ID" value="TDS74890.1"/>
    <property type="molecule type" value="Genomic_DNA"/>
</dbReference>
<dbReference type="Proteomes" id="UP000295344">
    <property type="component" value="Unassembled WGS sequence"/>
</dbReference>
<evidence type="ECO:0000313" key="5">
    <source>
        <dbReference type="EMBL" id="TDS74890.1"/>
    </source>
</evidence>
<dbReference type="AlphaFoldDB" id="A0A4R7FGY8"/>
<dbReference type="InterPro" id="IPR001173">
    <property type="entry name" value="Glyco_trans_2-like"/>
</dbReference>
<comment type="caution">
    <text evidence="5">The sequence shown here is derived from an EMBL/GenBank/DDBJ whole genome shotgun (WGS) entry which is preliminary data.</text>
</comment>
<dbReference type="PANTHER" id="PTHR43685:SF5">
    <property type="entry name" value="GLYCOSYLTRANSFERASE EPSE-RELATED"/>
    <property type="match status" value="1"/>
</dbReference>
<dbReference type="InterPro" id="IPR029044">
    <property type="entry name" value="Nucleotide-diphossugar_trans"/>
</dbReference>
<dbReference type="RefSeq" id="WP_133767553.1">
    <property type="nucleotide sequence ID" value="NZ_BAAARP010000001.1"/>
</dbReference>
<dbReference type="Gene3D" id="3.90.550.10">
    <property type="entry name" value="Spore Coat Polysaccharide Biosynthesis Protein SpsA, Chain A"/>
    <property type="match status" value="1"/>
</dbReference>
<dbReference type="PANTHER" id="PTHR43685">
    <property type="entry name" value="GLYCOSYLTRANSFERASE"/>
    <property type="match status" value="1"/>
</dbReference>
<reference evidence="5 6" key="1">
    <citation type="submission" date="2019-03" db="EMBL/GenBank/DDBJ databases">
        <title>Genomic Encyclopedia of Archaeal and Bacterial Type Strains, Phase II (KMG-II): from individual species to whole genera.</title>
        <authorList>
            <person name="Goeker M."/>
        </authorList>
    </citation>
    <scope>NUCLEOTIDE SEQUENCE [LARGE SCALE GENOMIC DNA]</scope>
    <source>
        <strain evidence="5 6">DSM 24782</strain>
    </source>
</reference>
<protein>
    <submittedName>
        <fullName evidence="5">Glycosyltransferase involved in cell wall biosynthesis</fullName>
    </submittedName>
</protein>
<comment type="similarity">
    <text evidence="1">Belongs to the glycosyltransferase 2 family.</text>
</comment>
<name>A0A4R7FGY8_9MICO</name>
<dbReference type="OrthoDB" id="4529776at2"/>
<sequence>MTEPIVSVILPAYNAGEYLIPAVRSVLSDGFDDLELRVYDDGSIDGSVDALLAAVDDPRLVVVRHANRGLAATLNRGFEEARGRYLARMDGDDQVVPGRFGTQAAFLDEHPDVVLVGGQIERLVDGRTESESRFPASHEEIVAGLVAGRHVVTHPSVMIRADAITTVGGYWEHGVSEDWDLFLRLAEHGRLANVDRVVLRYRFHDSGINASSMGKVRRNIRLAVENHRRRVAGEPELTPDAMWRAIGPVGRFGVTMQTRSLTLYRTALQAKASGHRARAALALAGAAVCWPQQALHRLRSH</sequence>
<dbReference type="GO" id="GO:0016757">
    <property type="term" value="F:glycosyltransferase activity"/>
    <property type="evidence" value="ECO:0007669"/>
    <property type="project" value="UniProtKB-KW"/>
</dbReference>
<evidence type="ECO:0000256" key="2">
    <source>
        <dbReference type="ARBA" id="ARBA00022676"/>
    </source>
</evidence>
<proteinExistence type="inferred from homology"/>
<evidence type="ECO:0000256" key="3">
    <source>
        <dbReference type="ARBA" id="ARBA00022679"/>
    </source>
</evidence>
<keyword evidence="6" id="KW-1185">Reference proteome</keyword>
<keyword evidence="3 5" id="KW-0808">Transferase</keyword>
<dbReference type="SUPFAM" id="SSF53448">
    <property type="entry name" value="Nucleotide-diphospho-sugar transferases"/>
    <property type="match status" value="1"/>
</dbReference>
<evidence type="ECO:0000259" key="4">
    <source>
        <dbReference type="Pfam" id="PF00535"/>
    </source>
</evidence>
<organism evidence="5 6">
    <name type="scientific">Amnibacterium kyonggiense</name>
    <dbReference type="NCBI Taxonomy" id="595671"/>
    <lineage>
        <taxon>Bacteria</taxon>
        <taxon>Bacillati</taxon>
        <taxon>Actinomycetota</taxon>
        <taxon>Actinomycetes</taxon>
        <taxon>Micrococcales</taxon>
        <taxon>Microbacteriaceae</taxon>
        <taxon>Amnibacterium</taxon>
    </lineage>
</organism>
<dbReference type="Pfam" id="PF00535">
    <property type="entry name" value="Glycos_transf_2"/>
    <property type="match status" value="1"/>
</dbReference>
<accession>A0A4R7FGY8</accession>
<evidence type="ECO:0000313" key="6">
    <source>
        <dbReference type="Proteomes" id="UP000295344"/>
    </source>
</evidence>
<evidence type="ECO:0000256" key="1">
    <source>
        <dbReference type="ARBA" id="ARBA00006739"/>
    </source>
</evidence>
<dbReference type="InterPro" id="IPR050834">
    <property type="entry name" value="Glycosyltransf_2"/>
</dbReference>
<keyword evidence="2" id="KW-0328">Glycosyltransferase</keyword>
<gene>
    <name evidence="5" type="ORF">CLV52_3412</name>
</gene>